<evidence type="ECO:0000313" key="1">
    <source>
        <dbReference type="EMBL" id="KAF7334906.1"/>
    </source>
</evidence>
<organism evidence="1 2">
    <name type="scientific">Mycena venus</name>
    <dbReference type="NCBI Taxonomy" id="2733690"/>
    <lineage>
        <taxon>Eukaryota</taxon>
        <taxon>Fungi</taxon>
        <taxon>Dikarya</taxon>
        <taxon>Basidiomycota</taxon>
        <taxon>Agaricomycotina</taxon>
        <taxon>Agaricomycetes</taxon>
        <taxon>Agaricomycetidae</taxon>
        <taxon>Agaricales</taxon>
        <taxon>Marasmiineae</taxon>
        <taxon>Mycenaceae</taxon>
        <taxon>Mycena</taxon>
    </lineage>
</organism>
<reference evidence="1" key="1">
    <citation type="submission" date="2020-05" db="EMBL/GenBank/DDBJ databases">
        <title>Mycena genomes resolve the evolution of fungal bioluminescence.</title>
        <authorList>
            <person name="Tsai I.J."/>
        </authorList>
    </citation>
    <scope>NUCLEOTIDE SEQUENCE</scope>
    <source>
        <strain evidence="1">CCC161011</strain>
    </source>
</reference>
<evidence type="ECO:0000313" key="2">
    <source>
        <dbReference type="Proteomes" id="UP000620124"/>
    </source>
</evidence>
<proteinExistence type="predicted"/>
<protein>
    <submittedName>
        <fullName evidence="1">Uncharacterized protein</fullName>
    </submittedName>
</protein>
<gene>
    <name evidence="1" type="ORF">MVEN_02240300</name>
</gene>
<comment type="caution">
    <text evidence="1">The sequence shown here is derived from an EMBL/GenBank/DDBJ whole genome shotgun (WGS) entry which is preliminary data.</text>
</comment>
<dbReference type="Proteomes" id="UP000620124">
    <property type="component" value="Unassembled WGS sequence"/>
</dbReference>
<accession>A0A8H6X6I4</accession>
<dbReference type="EMBL" id="JACAZI010000025">
    <property type="protein sequence ID" value="KAF7334906.1"/>
    <property type="molecule type" value="Genomic_DNA"/>
</dbReference>
<dbReference type="AlphaFoldDB" id="A0A8H6X6I4"/>
<sequence length="134" mass="14880">MIYHTSQSRVSEMSDETNPPPILPIVHIPRPLLIPRFSAPPATINLQLDPWSSNTGKLWYACRVLRSPKRAAELVKTITADNSLSNGSIHTILQDMPGFSPTRWVSGMKCLAHLHNLGIKANVLDTHRDVPAKL</sequence>
<keyword evidence="2" id="KW-1185">Reference proteome</keyword>
<dbReference type="OrthoDB" id="3007395at2759"/>
<name>A0A8H6X6I4_9AGAR</name>